<evidence type="ECO:0000256" key="10">
    <source>
        <dbReference type="ARBA" id="ARBA00023180"/>
    </source>
</evidence>
<evidence type="ECO:0000256" key="5">
    <source>
        <dbReference type="ARBA" id="ARBA00022837"/>
    </source>
</evidence>
<feature type="transmembrane region" description="Helical" evidence="16">
    <location>
        <begin position="872"/>
        <end position="897"/>
    </location>
</feature>
<comment type="similarity">
    <text evidence="13">Belongs to the calsyntenin family.</text>
</comment>
<dbReference type="Gene3D" id="2.60.40.60">
    <property type="entry name" value="Cadherins"/>
    <property type="match status" value="1"/>
</dbReference>
<dbReference type="InterPro" id="IPR002126">
    <property type="entry name" value="Cadherin-like_dom"/>
</dbReference>
<evidence type="ECO:0000256" key="8">
    <source>
        <dbReference type="ARBA" id="ARBA00023018"/>
    </source>
</evidence>
<dbReference type="SMART" id="SM00112">
    <property type="entry name" value="CA"/>
    <property type="match status" value="1"/>
</dbReference>
<evidence type="ECO:0000256" key="15">
    <source>
        <dbReference type="SAM" id="MobiDB-lite"/>
    </source>
</evidence>
<dbReference type="PANTHER" id="PTHR14139">
    <property type="entry name" value="CALSYNTENIN"/>
    <property type="match status" value="1"/>
</dbReference>
<dbReference type="SUPFAM" id="SSF49899">
    <property type="entry name" value="Concanavalin A-like lectins/glucanases"/>
    <property type="match status" value="1"/>
</dbReference>
<dbReference type="GO" id="GO:0050806">
    <property type="term" value="P:positive regulation of synaptic transmission"/>
    <property type="evidence" value="ECO:0007669"/>
    <property type="project" value="TreeGrafter"/>
</dbReference>
<comment type="subcellular location">
    <subcellularLocation>
        <location evidence="12">Postsynaptic cell membrane</location>
        <topology evidence="12">Single-pass type I membrane protein</topology>
    </subcellularLocation>
</comment>
<feature type="non-terminal residue" evidence="19">
    <location>
        <position position="1"/>
    </location>
</feature>
<keyword evidence="1" id="KW-1003">Cell membrane</keyword>
<evidence type="ECO:0000256" key="9">
    <source>
        <dbReference type="ARBA" id="ARBA00023136"/>
    </source>
</evidence>
<evidence type="ECO:0000256" key="6">
    <source>
        <dbReference type="ARBA" id="ARBA00022889"/>
    </source>
</evidence>
<name>A0A0V1E1V9_TRIPS</name>
<keyword evidence="5 14" id="KW-0106">Calcium</keyword>
<proteinExistence type="inferred from homology"/>
<reference evidence="19 20" key="1">
    <citation type="submission" date="2015-01" db="EMBL/GenBank/DDBJ databases">
        <title>Evolution of Trichinella species and genotypes.</title>
        <authorList>
            <person name="Korhonen P.K."/>
            <person name="Edoardo P."/>
            <person name="Giuseppe L.R."/>
            <person name="Gasser R.B."/>
        </authorList>
    </citation>
    <scope>NUCLEOTIDE SEQUENCE [LARGE SCALE GENOMIC DNA]</scope>
    <source>
        <strain evidence="19">ISS13</strain>
    </source>
</reference>
<evidence type="ECO:0000256" key="14">
    <source>
        <dbReference type="PROSITE-ProRule" id="PRU00043"/>
    </source>
</evidence>
<accession>A0A0V1E1V9</accession>
<comment type="caution">
    <text evidence="19">The sequence shown here is derived from an EMBL/GenBank/DDBJ whole genome shotgun (WGS) entry which is preliminary data.</text>
</comment>
<dbReference type="GO" id="GO:0009986">
    <property type="term" value="C:cell surface"/>
    <property type="evidence" value="ECO:0007669"/>
    <property type="project" value="TreeGrafter"/>
</dbReference>
<evidence type="ECO:0000256" key="11">
    <source>
        <dbReference type="ARBA" id="ARBA00023257"/>
    </source>
</evidence>
<organism evidence="19 20">
    <name type="scientific">Trichinella pseudospiralis</name>
    <name type="common">Parasitic roundworm</name>
    <dbReference type="NCBI Taxonomy" id="6337"/>
    <lineage>
        <taxon>Eukaryota</taxon>
        <taxon>Metazoa</taxon>
        <taxon>Ecdysozoa</taxon>
        <taxon>Nematoda</taxon>
        <taxon>Enoplea</taxon>
        <taxon>Dorylaimia</taxon>
        <taxon>Trichinellida</taxon>
        <taxon>Trichinellidae</taxon>
        <taxon>Trichinella</taxon>
    </lineage>
</organism>
<dbReference type="CDD" id="cd11304">
    <property type="entry name" value="Cadherin_repeat"/>
    <property type="match status" value="1"/>
</dbReference>
<dbReference type="GO" id="GO:0005509">
    <property type="term" value="F:calcium ion binding"/>
    <property type="evidence" value="ECO:0007669"/>
    <property type="project" value="UniProtKB-UniRule"/>
</dbReference>
<evidence type="ECO:0000256" key="13">
    <source>
        <dbReference type="ARBA" id="ARBA00035015"/>
    </source>
</evidence>
<keyword evidence="6" id="KW-0130">Cell adhesion</keyword>
<evidence type="ECO:0000256" key="4">
    <source>
        <dbReference type="ARBA" id="ARBA00022737"/>
    </source>
</evidence>
<keyword evidence="7 16" id="KW-1133">Transmembrane helix</keyword>
<sequence>LMAAALLSYCFFLLFSFHQVFPDGVPVLNLPSGVKSYSGQVKETGNFVNISPQLRVVEGTGPICSYALKESGKDEWGSEVAFYATVTDKNFGTATLHLKPDFVLSCAHATHRLDIAAVHCDSKKMSDSALVEIHVKDINNHSPKFSSGLQTVFVDEGRIYEEILKLSATDADCGYPYGEICRYEITNSGTPFTIVEAGILRNVVPLNYSNAHTYVLSVVAYDCGMRQSEPLLVTVKVNPVCSRGLTQVKGRLHYSPSSGLLPLVADAKLKLCNELCAPDKIWANVKLDSTNVGRGCDRDTYSVEFLKKNCGMCYFVGANERTVELLPPAGKLQFEEGGNDSILANELKFDTGEVYVFDGMHNSISVPYDLIKPTDIPEIFSLSFWMKHERPPKHKGHVKEHIFCMADDRRSNRHHFSVYVKNCKLEMLYRRVHSSNGKNDFEPAEWRWHVPEVCDDRWHYYSFNMRHLKVQLYVDGQSYELKEEPEILDDWPLHASKYSKTRTMIGACWHGQTQTIGQYFKGSLMGMTFLEGQTEKVEVFQCAQKCDEQLQFLDLDLLQPEEQVMFSRDGSELTLVAVGLADYNDLLHRIVYVNSRSRPTPGDRFVTLTTTVKCAANNDTQTMPPTTVEIAVLDREPSSPAVKQSTPLSLNITGQLELSYPSLSVERGVNIFPDLNMKVGHSDRNLQQEPKIQWCRIGAKPPLDKSREDFSSPANLIVALKLDFEHLNDALFLKGLGRVDDYQGILRQIHYFSSRPTEFTSRTFVLECSLMDDNGVSGNSQFMVKVNIEAPRPPPIRGYQREDNEIDEEEVEEEEGIVAATSKSHMPHQMTLQKLEWDPPQPKYEPSPLSVVHLSGYDGYMYSKGTPNKTGVSGMTIIAVVGSCFAIVTLLVAVARLRGSRTRGRKRVAGDDGDLTWDDSGMNITVNPLEDMCNRKSHATDDDENNNSGDSGNDNDGSDQDEHDEDDDGEAEDGEEELSDDEEAILPHVRSGDRIRQTSGLEWDDSTLHDSLVNLNCKHTYRV</sequence>
<dbReference type="AlphaFoldDB" id="A0A0V1E1V9"/>
<protein>
    <submittedName>
        <fullName evidence="19">Calsyntenin-1</fullName>
    </submittedName>
</protein>
<keyword evidence="2 16" id="KW-0812">Transmembrane</keyword>
<evidence type="ECO:0000259" key="18">
    <source>
        <dbReference type="PROSITE" id="PS50268"/>
    </source>
</evidence>
<dbReference type="Pfam" id="PF19699">
    <property type="entry name" value="CLSTN_C"/>
    <property type="match status" value="2"/>
</dbReference>
<evidence type="ECO:0000313" key="19">
    <source>
        <dbReference type="EMBL" id="KRY67362.1"/>
    </source>
</evidence>
<dbReference type="FunFam" id="2.60.40.60:FF:000025">
    <property type="entry name" value="Calsyntenin 1"/>
    <property type="match status" value="1"/>
</dbReference>
<dbReference type="InterPro" id="IPR045588">
    <property type="entry name" value="CLSTN_C"/>
</dbReference>
<keyword evidence="9 16" id="KW-0472">Membrane</keyword>
<keyword evidence="10" id="KW-0325">Glycoprotein</keyword>
<evidence type="ECO:0000256" key="16">
    <source>
        <dbReference type="SAM" id="Phobius"/>
    </source>
</evidence>
<keyword evidence="11" id="KW-0628">Postsynaptic cell membrane</keyword>
<dbReference type="Gene3D" id="2.60.120.200">
    <property type="match status" value="1"/>
</dbReference>
<dbReference type="InterPro" id="IPR013320">
    <property type="entry name" value="ConA-like_dom_sf"/>
</dbReference>
<evidence type="ECO:0000256" key="17">
    <source>
        <dbReference type="SAM" id="SignalP"/>
    </source>
</evidence>
<feature type="chain" id="PRO_5006877018" evidence="17">
    <location>
        <begin position="23"/>
        <end position="1023"/>
    </location>
</feature>
<evidence type="ECO:0000256" key="1">
    <source>
        <dbReference type="ARBA" id="ARBA00022475"/>
    </source>
</evidence>
<evidence type="ECO:0000256" key="3">
    <source>
        <dbReference type="ARBA" id="ARBA00022729"/>
    </source>
</evidence>
<gene>
    <name evidence="19" type="primary">cals</name>
    <name evidence="19" type="ORF">T4A_9425</name>
</gene>
<feature type="compositionally biased region" description="Acidic residues" evidence="15">
    <location>
        <begin position="956"/>
        <end position="984"/>
    </location>
</feature>
<feature type="signal peptide" evidence="17">
    <location>
        <begin position="1"/>
        <end position="22"/>
    </location>
</feature>
<dbReference type="GO" id="GO:0007156">
    <property type="term" value="P:homophilic cell adhesion via plasma membrane adhesion molecules"/>
    <property type="evidence" value="ECO:0007669"/>
    <property type="project" value="InterPro"/>
</dbReference>
<keyword evidence="4" id="KW-0677">Repeat</keyword>
<evidence type="ECO:0000256" key="7">
    <source>
        <dbReference type="ARBA" id="ARBA00022989"/>
    </source>
</evidence>
<evidence type="ECO:0000256" key="12">
    <source>
        <dbReference type="ARBA" id="ARBA00035006"/>
    </source>
</evidence>
<dbReference type="InterPro" id="IPR015919">
    <property type="entry name" value="Cadherin-like_sf"/>
</dbReference>
<feature type="region of interest" description="Disordered" evidence="15">
    <location>
        <begin position="901"/>
        <end position="1005"/>
    </location>
</feature>
<keyword evidence="3 17" id="KW-0732">Signal</keyword>
<keyword evidence="8" id="KW-0770">Synapse</keyword>
<evidence type="ECO:0000256" key="2">
    <source>
        <dbReference type="ARBA" id="ARBA00022692"/>
    </source>
</evidence>
<dbReference type="Proteomes" id="UP000054632">
    <property type="component" value="Unassembled WGS sequence"/>
</dbReference>
<evidence type="ECO:0000313" key="20">
    <source>
        <dbReference type="Proteomes" id="UP000054632"/>
    </source>
</evidence>
<dbReference type="EMBL" id="JYDR01000139">
    <property type="protein sequence ID" value="KRY67362.1"/>
    <property type="molecule type" value="Genomic_DNA"/>
</dbReference>
<dbReference type="GO" id="GO:0045211">
    <property type="term" value="C:postsynaptic membrane"/>
    <property type="evidence" value="ECO:0007669"/>
    <property type="project" value="UniProtKB-SubCell"/>
</dbReference>
<feature type="domain" description="Cadherin" evidence="18">
    <location>
        <begin position="66"/>
        <end position="145"/>
    </location>
</feature>
<feature type="domain" description="Cadherin" evidence="18">
    <location>
        <begin position="163"/>
        <end position="258"/>
    </location>
</feature>
<dbReference type="PRINTS" id="PR00205">
    <property type="entry name" value="CADHERIN"/>
</dbReference>
<dbReference type="SUPFAM" id="SSF49313">
    <property type="entry name" value="Cadherin-like"/>
    <property type="match status" value="1"/>
</dbReference>
<dbReference type="PANTHER" id="PTHR14139:SF2">
    <property type="entry name" value="CALSYNTENIN-1"/>
    <property type="match status" value="1"/>
</dbReference>
<feature type="compositionally biased region" description="Low complexity" evidence="15">
    <location>
        <begin position="946"/>
        <end position="955"/>
    </location>
</feature>
<dbReference type="GO" id="GO:0051965">
    <property type="term" value="P:positive regulation of synapse assembly"/>
    <property type="evidence" value="ECO:0007669"/>
    <property type="project" value="TreeGrafter"/>
</dbReference>
<dbReference type="PROSITE" id="PS50268">
    <property type="entry name" value="CADHERIN_2"/>
    <property type="match status" value="2"/>
</dbReference>